<dbReference type="InterPro" id="IPR000953">
    <property type="entry name" value="Chromo/chromo_shadow_dom"/>
</dbReference>
<dbReference type="Gene3D" id="2.40.50.40">
    <property type="match status" value="1"/>
</dbReference>
<sequence>MSRIGPAGRRRTALRTYSRRNLGGPVAKPAAIAARRKLPENSKEVTQSPPLSRERPVEKPAAITRQPPTQRSIGPARSTAAEARSRSSRTKTQTNAVETDTVGVSQSTDFRKDDEIVGWKFNRATKSVDLITYRASDDSKRLVPESVVQQKVAQKVYAYWESFNQPREVTVGSDYFHIFAIIDQKNSKLKVQWVGYTDSADDTTWETKAKVRKMNPTLLTDYLARRERAAGTQTTSKLRRGRMSGAAIG</sequence>
<dbReference type="AlphaFoldDB" id="A0AAD8PRL0"/>
<dbReference type="PROSITE" id="PS50013">
    <property type="entry name" value="CHROMO_2"/>
    <property type="match status" value="1"/>
</dbReference>
<dbReference type="GeneID" id="85436839"/>
<accession>A0AAD8PRL0</accession>
<dbReference type="RefSeq" id="XP_060410506.1">
    <property type="nucleotide sequence ID" value="XM_060552599.1"/>
</dbReference>
<evidence type="ECO:0000259" key="2">
    <source>
        <dbReference type="PROSITE" id="PS50013"/>
    </source>
</evidence>
<evidence type="ECO:0000313" key="3">
    <source>
        <dbReference type="EMBL" id="KAK1579371.1"/>
    </source>
</evidence>
<protein>
    <recommendedName>
        <fullName evidence="2">Chromo domain-containing protein</fullName>
    </recommendedName>
</protein>
<evidence type="ECO:0000313" key="4">
    <source>
        <dbReference type="Proteomes" id="UP001230504"/>
    </source>
</evidence>
<organism evidence="3 4">
    <name type="scientific">Colletotrichum navitas</name>
    <dbReference type="NCBI Taxonomy" id="681940"/>
    <lineage>
        <taxon>Eukaryota</taxon>
        <taxon>Fungi</taxon>
        <taxon>Dikarya</taxon>
        <taxon>Ascomycota</taxon>
        <taxon>Pezizomycotina</taxon>
        <taxon>Sordariomycetes</taxon>
        <taxon>Hypocreomycetidae</taxon>
        <taxon>Glomerellales</taxon>
        <taxon>Glomerellaceae</taxon>
        <taxon>Colletotrichum</taxon>
        <taxon>Colletotrichum graminicola species complex</taxon>
    </lineage>
</organism>
<gene>
    <name evidence="3" type="ORF">LY79DRAFT_344517</name>
</gene>
<evidence type="ECO:0000256" key="1">
    <source>
        <dbReference type="SAM" id="MobiDB-lite"/>
    </source>
</evidence>
<dbReference type="Proteomes" id="UP001230504">
    <property type="component" value="Unassembled WGS sequence"/>
</dbReference>
<feature type="region of interest" description="Disordered" evidence="1">
    <location>
        <begin position="228"/>
        <end position="249"/>
    </location>
</feature>
<feature type="domain" description="Chromo" evidence="2">
    <location>
        <begin position="176"/>
        <end position="234"/>
    </location>
</feature>
<comment type="caution">
    <text evidence="3">The sequence shown here is derived from an EMBL/GenBank/DDBJ whole genome shotgun (WGS) entry which is preliminary data.</text>
</comment>
<proteinExistence type="predicted"/>
<dbReference type="EMBL" id="JAHLJV010000067">
    <property type="protein sequence ID" value="KAK1579371.1"/>
    <property type="molecule type" value="Genomic_DNA"/>
</dbReference>
<feature type="region of interest" description="Disordered" evidence="1">
    <location>
        <begin position="1"/>
        <end position="100"/>
    </location>
</feature>
<name>A0AAD8PRL0_9PEZI</name>
<reference evidence="3" key="1">
    <citation type="submission" date="2021-06" db="EMBL/GenBank/DDBJ databases">
        <title>Comparative genomics, transcriptomics and evolutionary studies reveal genomic signatures of adaptation to plant cell wall in hemibiotrophic fungi.</title>
        <authorList>
            <consortium name="DOE Joint Genome Institute"/>
            <person name="Baroncelli R."/>
            <person name="Diaz J.F."/>
            <person name="Benocci T."/>
            <person name="Peng M."/>
            <person name="Battaglia E."/>
            <person name="Haridas S."/>
            <person name="Andreopoulos W."/>
            <person name="Labutti K."/>
            <person name="Pangilinan J."/>
            <person name="Floch G.L."/>
            <person name="Makela M.R."/>
            <person name="Henrissat B."/>
            <person name="Grigoriev I.V."/>
            <person name="Crouch J.A."/>
            <person name="De Vries R.P."/>
            <person name="Sukno S.A."/>
            <person name="Thon M.R."/>
        </authorList>
    </citation>
    <scope>NUCLEOTIDE SEQUENCE</scope>
    <source>
        <strain evidence="3">CBS 125086</strain>
    </source>
</reference>
<feature type="compositionally biased region" description="Polar residues" evidence="1">
    <location>
        <begin position="91"/>
        <end position="100"/>
    </location>
</feature>
<keyword evidence="4" id="KW-1185">Reference proteome</keyword>